<dbReference type="Gene3D" id="3.30.300.30">
    <property type="match status" value="1"/>
</dbReference>
<dbReference type="PANTHER" id="PTHR24096">
    <property type="entry name" value="LONG-CHAIN-FATTY-ACID--COA LIGASE"/>
    <property type="match status" value="1"/>
</dbReference>
<dbReference type="InterPro" id="IPR042099">
    <property type="entry name" value="ANL_N_sf"/>
</dbReference>
<evidence type="ECO:0000313" key="5">
    <source>
        <dbReference type="Proteomes" id="UP000460718"/>
    </source>
</evidence>
<evidence type="ECO:0000259" key="3">
    <source>
        <dbReference type="Pfam" id="PF00501"/>
    </source>
</evidence>
<dbReference type="Gene3D" id="3.40.50.12780">
    <property type="entry name" value="N-terminal domain of ligase-like"/>
    <property type="match status" value="1"/>
</dbReference>
<dbReference type="InterPro" id="IPR020845">
    <property type="entry name" value="AMP-binding_CS"/>
</dbReference>
<evidence type="ECO:0000256" key="2">
    <source>
        <dbReference type="ARBA" id="ARBA00022598"/>
    </source>
</evidence>
<dbReference type="InterPro" id="IPR045851">
    <property type="entry name" value="AMP-bd_C_sf"/>
</dbReference>
<accession>A0A6A3HSY5</accession>
<organism evidence="4 5">
    <name type="scientific">Phytophthora fragariae</name>
    <dbReference type="NCBI Taxonomy" id="53985"/>
    <lineage>
        <taxon>Eukaryota</taxon>
        <taxon>Sar</taxon>
        <taxon>Stramenopiles</taxon>
        <taxon>Oomycota</taxon>
        <taxon>Peronosporomycetes</taxon>
        <taxon>Peronosporales</taxon>
        <taxon>Peronosporaceae</taxon>
        <taxon>Phytophthora</taxon>
    </lineage>
</organism>
<proteinExistence type="inferred from homology"/>
<dbReference type="Proteomes" id="UP000460718">
    <property type="component" value="Unassembled WGS sequence"/>
</dbReference>
<dbReference type="InterPro" id="IPR000873">
    <property type="entry name" value="AMP-dep_synth/lig_dom"/>
</dbReference>
<comment type="similarity">
    <text evidence="1">Belongs to the ATP-dependent AMP-binding enzyme family.</text>
</comment>
<dbReference type="EMBL" id="QXFW01003331">
    <property type="protein sequence ID" value="KAE8971464.1"/>
    <property type="molecule type" value="Genomic_DNA"/>
</dbReference>
<sequence length="524" mass="57143">MIFRSKCPTLSIPEDASIWNVVENHARTIGDRPAFVCGLTERTLTFAGLLRQAKQLCAGLAANGLEKGDVVILHSFNCLEYVVVFLALNRLGAICSPSSPLFNGQELADQIEIAEAVAIISHKNFAQVVVKAAGLRGIPLSIPLLSQLNVYSLGDADAPSGLQSIEDLIAKDLPFPDIPPIDTNQVVTLPFSSGTTGRPKGVELTARAMYASGAIPAYRESKAGCVLGMLPFFHIMMTMNFHVTLYLGKPMIVLPGFTPETFLRTVVKYRLDMINLAPPLVTFLAKYPIVDKFDLSHVKHVKSGGAPLGKEVERAVRQRLGIQVLQGYGMTEFVGCGCRAYPTIVRDGSSGTLHPNTELKVKDLETGEDLPANRTGELLFRTPAMMKGYYKNPEATRAAFTEDGFLRTGDLGYIDDDGYVFIVDLLKDVIKYNGHHVAPAELEDVLNNHPAVMDSCCVRGFDAVAVASKVAGYNRVKEVEFIAEISNLGILGPKSLSGKVLRKELQRLQDEKARQSKTTLHSRL</sequence>
<name>A0A6A3HSY5_9STRA</name>
<dbReference type="PANTHER" id="PTHR24096:SF149">
    <property type="entry name" value="AMP-BINDING DOMAIN-CONTAINING PROTEIN-RELATED"/>
    <property type="match status" value="1"/>
</dbReference>
<reference evidence="4 5" key="1">
    <citation type="submission" date="2018-09" db="EMBL/GenBank/DDBJ databases">
        <title>Genomic investigation of the strawberry pathogen Phytophthora fragariae indicates pathogenicity is determined by transcriptional variation in three key races.</title>
        <authorList>
            <person name="Adams T.M."/>
            <person name="Armitage A.D."/>
            <person name="Sobczyk M.K."/>
            <person name="Bates H.J."/>
            <person name="Dunwell J.M."/>
            <person name="Nellist C.F."/>
            <person name="Harrison R.J."/>
        </authorList>
    </citation>
    <scope>NUCLEOTIDE SEQUENCE [LARGE SCALE GENOMIC DNA]</scope>
    <source>
        <strain evidence="4 5">SCRP245</strain>
    </source>
</reference>
<dbReference type="AlphaFoldDB" id="A0A6A3HSY5"/>
<dbReference type="GO" id="GO:0016405">
    <property type="term" value="F:CoA-ligase activity"/>
    <property type="evidence" value="ECO:0007669"/>
    <property type="project" value="TreeGrafter"/>
</dbReference>
<comment type="caution">
    <text evidence="4">The sequence shown here is derived from an EMBL/GenBank/DDBJ whole genome shotgun (WGS) entry which is preliminary data.</text>
</comment>
<gene>
    <name evidence="4" type="ORF">PF011_g26020</name>
</gene>
<dbReference type="PROSITE" id="PS00455">
    <property type="entry name" value="AMP_BINDING"/>
    <property type="match status" value="1"/>
</dbReference>
<evidence type="ECO:0000313" key="4">
    <source>
        <dbReference type="EMBL" id="KAE8971464.1"/>
    </source>
</evidence>
<feature type="domain" description="AMP-dependent synthetase/ligase" evidence="3">
    <location>
        <begin position="23"/>
        <end position="390"/>
    </location>
</feature>
<evidence type="ECO:0000256" key="1">
    <source>
        <dbReference type="ARBA" id="ARBA00006432"/>
    </source>
</evidence>
<dbReference type="Pfam" id="PF00501">
    <property type="entry name" value="AMP-binding"/>
    <property type="match status" value="1"/>
</dbReference>
<dbReference type="SUPFAM" id="SSF56801">
    <property type="entry name" value="Acetyl-CoA synthetase-like"/>
    <property type="match status" value="1"/>
</dbReference>
<keyword evidence="2" id="KW-0436">Ligase</keyword>
<protein>
    <recommendedName>
        <fullName evidence="3">AMP-dependent synthetase/ligase domain-containing protein</fullName>
    </recommendedName>
</protein>